<dbReference type="PRINTS" id="PR00001">
    <property type="entry name" value="GLABLOOD"/>
</dbReference>
<dbReference type="PANTHER" id="PTHR24278:SF31">
    <property type="entry name" value="COAGULATION FACTOR IX"/>
    <property type="match status" value="1"/>
</dbReference>
<keyword evidence="16" id="KW-0106">Calcium</keyword>
<dbReference type="SMART" id="SM00020">
    <property type="entry name" value="Tryp_SPc"/>
    <property type="match status" value="1"/>
</dbReference>
<dbReference type="SUPFAM" id="SSF57196">
    <property type="entry name" value="EGF/Laminin"/>
    <property type="match status" value="1"/>
</dbReference>
<feature type="domain" description="Gla" evidence="30">
    <location>
        <begin position="39"/>
        <end position="85"/>
    </location>
</feature>
<dbReference type="Pfam" id="PF00594">
    <property type="entry name" value="Gla"/>
    <property type="match status" value="1"/>
</dbReference>
<name>A0A6J2ULE1_CHACN</name>
<feature type="active site" description="Charge relay system" evidence="24">
    <location>
        <position position="446"/>
    </location>
</feature>
<keyword evidence="8 25" id="KW-0245">EGF-like domain</keyword>
<feature type="active site" description="Charge relay system" evidence="24">
    <location>
        <position position="349"/>
    </location>
</feature>
<dbReference type="PROSITE" id="PS00010">
    <property type="entry name" value="ASX_HYDROXYL"/>
    <property type="match status" value="1"/>
</dbReference>
<dbReference type="GO" id="GO:0007596">
    <property type="term" value="P:blood coagulation"/>
    <property type="evidence" value="ECO:0007669"/>
    <property type="project" value="UniProtKB-KW"/>
</dbReference>
<evidence type="ECO:0000259" key="30">
    <source>
        <dbReference type="PROSITE" id="PS50998"/>
    </source>
</evidence>
<dbReference type="InterPro" id="IPR035972">
    <property type="entry name" value="GLA-like_dom_SF"/>
</dbReference>
<dbReference type="AlphaFoldDB" id="A0A6J2ULE1"/>
<evidence type="ECO:0000256" key="16">
    <source>
        <dbReference type="ARBA" id="ARBA00022837"/>
    </source>
</evidence>
<proteinExistence type="predicted"/>
<evidence type="ECO:0000256" key="1">
    <source>
        <dbReference type="ARBA" id="ARBA00001368"/>
    </source>
</evidence>
<accession>A0A6J2ULE1</accession>
<keyword evidence="12" id="KW-0479">Metal-binding</keyword>
<evidence type="ECO:0000256" key="10">
    <source>
        <dbReference type="ARBA" id="ARBA00022670"/>
    </source>
</evidence>
<dbReference type="PROSITE" id="PS50998">
    <property type="entry name" value="GLA_2"/>
    <property type="match status" value="1"/>
</dbReference>
<evidence type="ECO:0000256" key="4">
    <source>
        <dbReference type="ARBA" id="ARBA00012066"/>
    </source>
</evidence>
<keyword evidence="6" id="KW-0301">Gamma-carboxyglutamic acid</keyword>
<feature type="chain" id="PRO_5027010867" description="Coagulation factor IX" evidence="27">
    <location>
        <begin position="21"/>
        <end position="506"/>
    </location>
</feature>
<evidence type="ECO:0000256" key="2">
    <source>
        <dbReference type="ARBA" id="ARBA00002741"/>
    </source>
</evidence>
<evidence type="ECO:0000256" key="17">
    <source>
        <dbReference type="ARBA" id="ARBA00022842"/>
    </source>
</evidence>
<evidence type="ECO:0000256" key="13">
    <source>
        <dbReference type="ARBA" id="ARBA00022729"/>
    </source>
</evidence>
<dbReference type="FunFam" id="4.10.740.10:FF:000001">
    <property type="entry name" value="vitamin K-dependent protein S"/>
    <property type="match status" value="1"/>
</dbReference>
<dbReference type="InterPro" id="IPR000294">
    <property type="entry name" value="GLA_domain"/>
</dbReference>
<evidence type="ECO:0000259" key="29">
    <source>
        <dbReference type="PROSITE" id="PS50240"/>
    </source>
</evidence>
<evidence type="ECO:0000256" key="20">
    <source>
        <dbReference type="ARBA" id="ARBA00023157"/>
    </source>
</evidence>
<sequence>MAFYLSFFLLLQAILQASMGVVFLPGQEADTVLKRYRRYNTGAFEEFLWGNVERECYEERCDLEEAREAFENDEKTMEFWIGYADGDQCKSSPCQNNGTCEDQLGSYTCTCQPGFIGRSCEIVTTRTCDVDNGGCAHFCMSLGHRGAQCICASGYKLAKDGFTCEPAAQFPCGRRSRTVNRYGSIRLLSIDGNSTDLLNSTTSSGSTYVLNSTQAGTAAPVERTGRIMPSRKKLPAWVFNSTAPPPPPRQRNPQTRIVGGHEAMPGEVPWQVALVGRSTQRVFCGGSILAEQWVITAAHCLLEAKGNDITVRVGEHDVYRKEGTEQDLEVAERYVHPRYSPKESTYNHDIALLRLKTSILFSNVIRPICLGPKAFTESLLRTASPATVSGWGRLRFQGRTAGTLQKVEVPFVDRTECKFSSTERITPFMFCAGYYNIAKDSCQGDSGGPHTNSQDDTWFLTGIVSWGEECAKEGKYGVYTNVANYYQWIQHVMKITKTALLYDVEP</sequence>
<evidence type="ECO:0000256" key="26">
    <source>
        <dbReference type="RuleBase" id="RU363034"/>
    </source>
</evidence>
<dbReference type="Gene3D" id="4.10.740.10">
    <property type="entry name" value="Coagulation Factor IX"/>
    <property type="match status" value="1"/>
</dbReference>
<evidence type="ECO:0000313" key="32">
    <source>
        <dbReference type="RefSeq" id="XP_030620874.1"/>
    </source>
</evidence>
<keyword evidence="21" id="KW-0325">Glycoprotein</keyword>
<dbReference type="GO" id="GO:0005509">
    <property type="term" value="F:calcium ion binding"/>
    <property type="evidence" value="ECO:0007669"/>
    <property type="project" value="InterPro"/>
</dbReference>
<dbReference type="Proteomes" id="UP000504632">
    <property type="component" value="Chromosome 2"/>
</dbReference>
<organism evidence="31 32">
    <name type="scientific">Chanos chanos</name>
    <name type="common">Milkfish</name>
    <name type="synonym">Mugil chanos</name>
    <dbReference type="NCBI Taxonomy" id="29144"/>
    <lineage>
        <taxon>Eukaryota</taxon>
        <taxon>Metazoa</taxon>
        <taxon>Chordata</taxon>
        <taxon>Craniata</taxon>
        <taxon>Vertebrata</taxon>
        <taxon>Euteleostomi</taxon>
        <taxon>Actinopterygii</taxon>
        <taxon>Neopterygii</taxon>
        <taxon>Teleostei</taxon>
        <taxon>Ostariophysi</taxon>
        <taxon>Gonorynchiformes</taxon>
        <taxon>Chanidae</taxon>
        <taxon>Chanos</taxon>
    </lineage>
</organism>
<dbReference type="InterPro" id="IPR018114">
    <property type="entry name" value="TRYPSIN_HIS"/>
</dbReference>
<evidence type="ECO:0000256" key="12">
    <source>
        <dbReference type="ARBA" id="ARBA00022723"/>
    </source>
</evidence>
<evidence type="ECO:0000256" key="21">
    <source>
        <dbReference type="ARBA" id="ARBA00023180"/>
    </source>
</evidence>
<evidence type="ECO:0000256" key="19">
    <source>
        <dbReference type="ARBA" id="ARBA00023145"/>
    </source>
</evidence>
<dbReference type="InParanoid" id="A0A6J2ULE1"/>
<keyword evidence="20 25" id="KW-1015">Disulfide bond</keyword>
<dbReference type="PROSITE" id="PS00011">
    <property type="entry name" value="GLA_1"/>
    <property type="match status" value="1"/>
</dbReference>
<keyword evidence="11" id="KW-0356">Hemostasis</keyword>
<dbReference type="InterPro" id="IPR009003">
    <property type="entry name" value="Peptidase_S1_PA"/>
</dbReference>
<feature type="domain" description="Peptidase S1" evidence="29">
    <location>
        <begin position="257"/>
        <end position="494"/>
    </location>
</feature>
<dbReference type="Pfam" id="PF00089">
    <property type="entry name" value="Trypsin"/>
    <property type="match status" value="1"/>
</dbReference>
<dbReference type="InterPro" id="IPR000152">
    <property type="entry name" value="EGF-type_Asp/Asn_hydroxyl_site"/>
</dbReference>
<dbReference type="OrthoDB" id="8909918at2759"/>
<dbReference type="SMART" id="SM00179">
    <property type="entry name" value="EGF_CA"/>
    <property type="match status" value="1"/>
</dbReference>
<dbReference type="SUPFAM" id="SSF57630">
    <property type="entry name" value="GLA-domain"/>
    <property type="match status" value="1"/>
</dbReference>
<evidence type="ECO:0000256" key="25">
    <source>
        <dbReference type="PROSITE-ProRule" id="PRU00076"/>
    </source>
</evidence>
<comment type="catalytic activity">
    <reaction evidence="1">
        <text>Selective cleavage of Arg-|-Ile bond in factor X to form factor Xa.</text>
        <dbReference type="EC" id="3.4.21.22"/>
    </reaction>
</comment>
<dbReference type="Gene3D" id="2.40.10.10">
    <property type="entry name" value="Trypsin-like serine proteases"/>
    <property type="match status" value="2"/>
</dbReference>
<dbReference type="InterPro" id="IPR017857">
    <property type="entry name" value="Coagulation_fac-like_Gla_dom"/>
</dbReference>
<dbReference type="PROSITE" id="PS01186">
    <property type="entry name" value="EGF_2"/>
    <property type="match status" value="1"/>
</dbReference>
<keyword evidence="15 26" id="KW-0720">Serine protease</keyword>
<comment type="caution">
    <text evidence="25">Lacks conserved residue(s) required for the propagation of feature annotation.</text>
</comment>
<dbReference type="PROSITE" id="PS01187">
    <property type="entry name" value="EGF_CA"/>
    <property type="match status" value="1"/>
</dbReference>
<dbReference type="Pfam" id="PF14670">
    <property type="entry name" value="FXa_inhibition"/>
    <property type="match status" value="1"/>
</dbReference>
<dbReference type="SUPFAM" id="SSF50494">
    <property type="entry name" value="Trypsin-like serine proteases"/>
    <property type="match status" value="1"/>
</dbReference>
<evidence type="ECO:0000256" key="23">
    <source>
        <dbReference type="ARBA" id="ARBA00031357"/>
    </source>
</evidence>
<evidence type="ECO:0000256" key="15">
    <source>
        <dbReference type="ARBA" id="ARBA00022825"/>
    </source>
</evidence>
<comment type="subcellular location">
    <subcellularLocation>
        <location evidence="3">Secreted</location>
    </subcellularLocation>
</comment>
<dbReference type="FunFam" id="2.10.25.10:FF:000162">
    <property type="entry name" value="Coagulation factor X (Predicted)"/>
    <property type="match status" value="1"/>
</dbReference>
<feature type="disulfide bond" evidence="25">
    <location>
        <begin position="111"/>
        <end position="120"/>
    </location>
</feature>
<feature type="active site" description="Charge relay system" evidence="24">
    <location>
        <position position="299"/>
    </location>
</feature>
<dbReference type="GO" id="GO:0005615">
    <property type="term" value="C:extracellular space"/>
    <property type="evidence" value="ECO:0007669"/>
    <property type="project" value="TreeGrafter"/>
</dbReference>
<dbReference type="InterPro" id="IPR043504">
    <property type="entry name" value="Peptidase_S1_PA_chymotrypsin"/>
</dbReference>
<dbReference type="PROSITE" id="PS00135">
    <property type="entry name" value="TRYPSIN_SER"/>
    <property type="match status" value="1"/>
</dbReference>
<dbReference type="CDD" id="cd00190">
    <property type="entry name" value="Tryp_SPc"/>
    <property type="match status" value="1"/>
</dbReference>
<dbReference type="Gene3D" id="2.10.25.10">
    <property type="entry name" value="Laminin"/>
    <property type="match status" value="2"/>
</dbReference>
<evidence type="ECO:0000256" key="6">
    <source>
        <dbReference type="ARBA" id="ARBA00022479"/>
    </source>
</evidence>
<dbReference type="RefSeq" id="XP_030620874.1">
    <property type="nucleotide sequence ID" value="XM_030765014.1"/>
</dbReference>
<evidence type="ECO:0000256" key="22">
    <source>
        <dbReference type="ARBA" id="ARBA00023278"/>
    </source>
</evidence>
<dbReference type="FunCoup" id="A0A6J2ULE1">
    <property type="interactions" value="650"/>
</dbReference>
<keyword evidence="13 27" id="KW-0732">Signal</keyword>
<keyword evidence="10 26" id="KW-0645">Protease</keyword>
<dbReference type="InterPro" id="IPR000742">
    <property type="entry name" value="EGF"/>
</dbReference>
<feature type="signal peptide" evidence="27">
    <location>
        <begin position="1"/>
        <end position="20"/>
    </location>
</feature>
<evidence type="ECO:0000313" key="31">
    <source>
        <dbReference type="Proteomes" id="UP000504632"/>
    </source>
</evidence>
<dbReference type="PROSITE" id="PS50240">
    <property type="entry name" value="TRYPSIN_DOM"/>
    <property type="match status" value="1"/>
</dbReference>
<keyword evidence="18" id="KW-0094">Blood coagulation</keyword>
<dbReference type="PIRSF" id="PIRSF001143">
    <property type="entry name" value="Factor_X"/>
    <property type="match status" value="1"/>
</dbReference>
<evidence type="ECO:0000256" key="7">
    <source>
        <dbReference type="ARBA" id="ARBA00022525"/>
    </source>
</evidence>
<evidence type="ECO:0000256" key="18">
    <source>
        <dbReference type="ARBA" id="ARBA00023084"/>
    </source>
</evidence>
<reference evidence="32" key="1">
    <citation type="submission" date="2025-08" db="UniProtKB">
        <authorList>
            <consortium name="RefSeq"/>
        </authorList>
    </citation>
    <scope>IDENTIFICATION</scope>
</reference>
<dbReference type="GO" id="GO:0006508">
    <property type="term" value="P:proteolysis"/>
    <property type="evidence" value="ECO:0007669"/>
    <property type="project" value="UniProtKB-KW"/>
</dbReference>
<keyword evidence="7" id="KW-0964">Secreted</keyword>
<feature type="domain" description="EGF-like" evidence="28">
    <location>
        <begin position="85"/>
        <end position="121"/>
    </location>
</feature>
<dbReference type="SMART" id="SM00069">
    <property type="entry name" value="GLA"/>
    <property type="match status" value="1"/>
</dbReference>
<dbReference type="PROSITE" id="PS50026">
    <property type="entry name" value="EGF_3"/>
    <property type="match status" value="1"/>
</dbReference>
<keyword evidence="17" id="KW-0460">Magnesium</keyword>
<keyword evidence="22" id="KW-0379">Hydroxylation</keyword>
<dbReference type="SMART" id="SM00181">
    <property type="entry name" value="EGF"/>
    <property type="match status" value="2"/>
</dbReference>
<evidence type="ECO:0000256" key="5">
    <source>
        <dbReference type="ARBA" id="ARBA00019454"/>
    </source>
</evidence>
<evidence type="ECO:0000256" key="8">
    <source>
        <dbReference type="ARBA" id="ARBA00022536"/>
    </source>
</evidence>
<keyword evidence="31" id="KW-1185">Reference proteome</keyword>
<dbReference type="PROSITE" id="PS00022">
    <property type="entry name" value="EGF_1"/>
    <property type="match status" value="1"/>
</dbReference>
<dbReference type="InterPro" id="IPR050442">
    <property type="entry name" value="Peptidase_S1_coag_factors"/>
</dbReference>
<gene>
    <name evidence="32" type="primary">f9a</name>
</gene>
<dbReference type="GeneID" id="115804524"/>
<dbReference type="PRINTS" id="PR00722">
    <property type="entry name" value="CHYMOTRYPSIN"/>
</dbReference>
<protein>
    <recommendedName>
        <fullName evidence="5">Coagulation factor IX</fullName>
        <ecNumber evidence="4">3.4.21.22</ecNumber>
    </recommendedName>
    <alternativeName>
        <fullName evidence="23">Christmas factor</fullName>
    </alternativeName>
</protein>
<evidence type="ECO:0000259" key="28">
    <source>
        <dbReference type="PROSITE" id="PS50026"/>
    </source>
</evidence>
<dbReference type="InterPro" id="IPR001254">
    <property type="entry name" value="Trypsin_dom"/>
</dbReference>
<evidence type="ECO:0000256" key="14">
    <source>
        <dbReference type="ARBA" id="ARBA00022801"/>
    </source>
</evidence>
<comment type="function">
    <text evidence="2">Factor IX is a vitamin K-dependent plasma protein that participates in the intrinsic pathway of blood coagulation by converting factor X to its active form in the presence of Ca(2+) ions, phospholipids, and factor VIIIa.</text>
</comment>
<dbReference type="FunFam" id="2.40.10.10:FF:000120">
    <property type="entry name" value="Putative serine protease"/>
    <property type="match status" value="1"/>
</dbReference>
<dbReference type="Pfam" id="PF00008">
    <property type="entry name" value="EGF"/>
    <property type="match status" value="1"/>
</dbReference>
<evidence type="ECO:0000256" key="9">
    <source>
        <dbReference type="ARBA" id="ARBA00022553"/>
    </source>
</evidence>
<dbReference type="InterPro" id="IPR001881">
    <property type="entry name" value="EGF-like_Ca-bd_dom"/>
</dbReference>
<evidence type="ECO:0000256" key="24">
    <source>
        <dbReference type="PIRSR" id="PIRSR001143-1"/>
    </source>
</evidence>
<evidence type="ECO:0000256" key="3">
    <source>
        <dbReference type="ARBA" id="ARBA00004613"/>
    </source>
</evidence>
<dbReference type="CTD" id="359826"/>
<keyword evidence="14 26" id="KW-0378">Hydrolase</keyword>
<evidence type="ECO:0000256" key="27">
    <source>
        <dbReference type="SAM" id="SignalP"/>
    </source>
</evidence>
<dbReference type="EC" id="3.4.21.22" evidence="4"/>
<dbReference type="PANTHER" id="PTHR24278">
    <property type="entry name" value="COAGULATION FACTOR"/>
    <property type="match status" value="1"/>
</dbReference>
<keyword evidence="9" id="KW-0597">Phosphoprotein</keyword>
<dbReference type="InterPro" id="IPR033116">
    <property type="entry name" value="TRYPSIN_SER"/>
</dbReference>
<dbReference type="InterPro" id="IPR012224">
    <property type="entry name" value="Pept_S1A_FX"/>
</dbReference>
<dbReference type="InterPro" id="IPR018097">
    <property type="entry name" value="EGF_Ca-bd_CS"/>
</dbReference>
<dbReference type="CDD" id="cd00054">
    <property type="entry name" value="EGF_CA"/>
    <property type="match status" value="1"/>
</dbReference>
<dbReference type="PROSITE" id="PS00134">
    <property type="entry name" value="TRYPSIN_HIS"/>
    <property type="match status" value="1"/>
</dbReference>
<keyword evidence="19" id="KW-0865">Zymogen</keyword>
<dbReference type="GO" id="GO:0004252">
    <property type="term" value="F:serine-type endopeptidase activity"/>
    <property type="evidence" value="ECO:0007669"/>
    <property type="project" value="UniProtKB-EC"/>
</dbReference>
<dbReference type="InterPro" id="IPR001314">
    <property type="entry name" value="Peptidase_S1A"/>
</dbReference>
<evidence type="ECO:0000256" key="11">
    <source>
        <dbReference type="ARBA" id="ARBA00022696"/>
    </source>
</evidence>
<dbReference type="PRINTS" id="PR00010">
    <property type="entry name" value="EGFBLOOD"/>
</dbReference>